<reference evidence="2 3" key="1">
    <citation type="submission" date="2022-05" db="EMBL/GenBank/DDBJ databases">
        <authorList>
            <consortium name="Genoscope - CEA"/>
            <person name="William W."/>
        </authorList>
    </citation>
    <scope>NUCLEOTIDE SEQUENCE [LARGE SCALE GENOMIC DNA]</scope>
</reference>
<protein>
    <recommendedName>
        <fullName evidence="1">PH domain-containing protein</fullName>
    </recommendedName>
</protein>
<dbReference type="PROSITE" id="PS50003">
    <property type="entry name" value="PH_DOMAIN"/>
    <property type="match status" value="1"/>
</dbReference>
<dbReference type="SMART" id="SM00233">
    <property type="entry name" value="PH"/>
    <property type="match status" value="1"/>
</dbReference>
<dbReference type="Pfam" id="PF00169">
    <property type="entry name" value="PH"/>
    <property type="match status" value="1"/>
</dbReference>
<dbReference type="Proteomes" id="UP001159405">
    <property type="component" value="Unassembled WGS sequence"/>
</dbReference>
<proteinExistence type="predicted"/>
<organism evidence="2 3">
    <name type="scientific">Porites lobata</name>
    <dbReference type="NCBI Taxonomy" id="104759"/>
    <lineage>
        <taxon>Eukaryota</taxon>
        <taxon>Metazoa</taxon>
        <taxon>Cnidaria</taxon>
        <taxon>Anthozoa</taxon>
        <taxon>Hexacorallia</taxon>
        <taxon>Scleractinia</taxon>
        <taxon>Fungiina</taxon>
        <taxon>Poritidae</taxon>
        <taxon>Porites</taxon>
    </lineage>
</organism>
<dbReference type="Gene3D" id="2.30.29.30">
    <property type="entry name" value="Pleckstrin-homology domain (PH domain)/Phosphotyrosine-binding domain (PTB)"/>
    <property type="match status" value="1"/>
</dbReference>
<evidence type="ECO:0000313" key="2">
    <source>
        <dbReference type="EMBL" id="CAH3180771.1"/>
    </source>
</evidence>
<sequence>MKDTIEQPDNSVLKHGYLLKQSEVLKQWHLRYFVLSKECLCYYRSEQEAREDQSAPKELIFFNDMSLYIDELPDKQTKYCLKIVKRSLSPKVPTRTVLLCCFCEHERNEWLSQILHAKAFDLVVDPTAWIGNEDSSVGDVFDMNHEQESSVRADKLATAKEVFRKCRRKLSLGANPRGDSAPSSLFPDDSNLYKRRKSLTVDPEWRKALMAI</sequence>
<comment type="caution">
    <text evidence="2">The sequence shown here is derived from an EMBL/GenBank/DDBJ whole genome shotgun (WGS) entry which is preliminary data.</text>
</comment>
<dbReference type="SUPFAM" id="SSF50729">
    <property type="entry name" value="PH domain-like"/>
    <property type="match status" value="1"/>
</dbReference>
<gene>
    <name evidence="2" type="ORF">PLOB_00023905</name>
</gene>
<dbReference type="EMBL" id="CALNXK010000283">
    <property type="protein sequence ID" value="CAH3180771.1"/>
    <property type="molecule type" value="Genomic_DNA"/>
</dbReference>
<name>A0ABN8RN17_9CNID</name>
<keyword evidence="3" id="KW-1185">Reference proteome</keyword>
<feature type="domain" description="PH" evidence="1">
    <location>
        <begin position="11"/>
        <end position="119"/>
    </location>
</feature>
<dbReference type="InterPro" id="IPR011993">
    <property type="entry name" value="PH-like_dom_sf"/>
</dbReference>
<dbReference type="InterPro" id="IPR001849">
    <property type="entry name" value="PH_domain"/>
</dbReference>
<evidence type="ECO:0000313" key="3">
    <source>
        <dbReference type="Proteomes" id="UP001159405"/>
    </source>
</evidence>
<accession>A0ABN8RN17</accession>
<dbReference type="PANTHER" id="PTHR14336:SF8">
    <property type="entry name" value="PROTEIN OPY1"/>
    <property type="match status" value="1"/>
</dbReference>
<dbReference type="PANTHER" id="PTHR14336">
    <property type="entry name" value="TANDEM PH DOMAIN CONTAINING PROTEIN"/>
    <property type="match status" value="1"/>
</dbReference>
<evidence type="ECO:0000259" key="1">
    <source>
        <dbReference type="PROSITE" id="PS50003"/>
    </source>
</evidence>
<dbReference type="InterPro" id="IPR051707">
    <property type="entry name" value="PI-Interact_SigTrans_Reg"/>
</dbReference>